<feature type="compositionally biased region" description="Basic and acidic residues" evidence="1">
    <location>
        <begin position="672"/>
        <end position="685"/>
    </location>
</feature>
<evidence type="ECO:0000256" key="1">
    <source>
        <dbReference type="SAM" id="MobiDB-lite"/>
    </source>
</evidence>
<feature type="region of interest" description="Disordered" evidence="1">
    <location>
        <begin position="128"/>
        <end position="188"/>
    </location>
</feature>
<organism evidence="3 4">
    <name type="scientific">Colocasia esculenta</name>
    <name type="common">Wild taro</name>
    <name type="synonym">Arum esculentum</name>
    <dbReference type="NCBI Taxonomy" id="4460"/>
    <lineage>
        <taxon>Eukaryota</taxon>
        <taxon>Viridiplantae</taxon>
        <taxon>Streptophyta</taxon>
        <taxon>Embryophyta</taxon>
        <taxon>Tracheophyta</taxon>
        <taxon>Spermatophyta</taxon>
        <taxon>Magnoliopsida</taxon>
        <taxon>Liliopsida</taxon>
        <taxon>Araceae</taxon>
        <taxon>Aroideae</taxon>
        <taxon>Colocasieae</taxon>
        <taxon>Colocasia</taxon>
    </lineage>
</organism>
<dbReference type="CDD" id="cd00590">
    <property type="entry name" value="RRM_SF"/>
    <property type="match status" value="1"/>
</dbReference>
<dbReference type="PROSITE" id="PS50812">
    <property type="entry name" value="PWWP"/>
    <property type="match status" value="1"/>
</dbReference>
<protein>
    <recommendedName>
        <fullName evidence="2">PWWP domain-containing protein</fullName>
    </recommendedName>
</protein>
<accession>A0A843WDF0</accession>
<reference evidence="3" key="1">
    <citation type="submission" date="2017-07" db="EMBL/GenBank/DDBJ databases">
        <title>Taro Niue Genome Assembly and Annotation.</title>
        <authorList>
            <person name="Atibalentja N."/>
            <person name="Keating K."/>
            <person name="Fields C.J."/>
        </authorList>
    </citation>
    <scope>NUCLEOTIDE SEQUENCE</scope>
    <source>
        <strain evidence="3">Niue_2</strain>
        <tissue evidence="3">Leaf</tissue>
    </source>
</reference>
<dbReference type="CDD" id="cd05162">
    <property type="entry name" value="PWWP"/>
    <property type="match status" value="1"/>
</dbReference>
<gene>
    <name evidence="3" type="ORF">Taro_036454</name>
</gene>
<dbReference type="Gene3D" id="2.30.30.140">
    <property type="match status" value="1"/>
</dbReference>
<dbReference type="AlphaFoldDB" id="A0A843WDF0"/>
<sequence length="940" mass="99728">MTIKSKRVALTWAAKHQEVAPEERPRSTTAHAPLRCLRGSVFLLPAVKESPVRTAASPPSLANSDTATTRSPTVSNLCSSRVFRFHPCLSPSPSQQREEIPKNPFCTGAALLAPPTPSFSALMESTVAASGRPTGDQTLDEPSGKPGQPSTGVDRGGEEPRVSSVLPEGTFGGAAKPTEQASGAVDVEGTLVLESRSVTSTEVLEEVELGFPPNGSEAVGVHGNLGEEKIGEGGASGGGEGHAAEKAGGGGGGGEKALVLGGAENPFLVGDFVWGKIKSHPWWPGQVYDSADSSEYAKKVRRRDEQCVLVTYFGDRTFAWCDPSQLRPFTEGFEQMARQSTTKNFVGSLKEALDEIQRCLEAEMACSCVSAAALACISSRRATNAGIKEGATVPKGRVKELSIVDRVPGELLERLQDIAGDVSVTGLMEIVAIKGWFSAFNRWKGWHAGFPSEHQEEEVEAILDVKASVSPPRKGSAKSSHRKKVRSMAELIAETGMEVEMVEDSTDGDKEPAVEEKPAAARTPRQRKKKNGEAKPSDAENNDAGFEEGTGSGRRERKRSKYLSPPYTTLLGGRVGHLPISPKDGEEVAHPKKNVEASQAAESPGSGKAESPSPTTPKSNTEATREKSAAMFVGDGASVDEMLSEFRAVALNPMYLKDYGKRLASHTDSQIEELKAKENNVKETKPPVQGPVGFMELEGKSSPVMENKTPVRSPSSPGRKPSSDGKKKSPGADANGTKVAKSRGKRKSAGQEGGGPGQAKRELKKKKEGEVINGDAGAALLLTFAPGATLPSKEELISAFGKFGPLCEPETELLKDSGCARVVFARSSDAEKVFKCSEGGVALGPGVAGCRLQYLHDTNLSLAPLPPAGQKPPLQFVQKSLESMISALRESSSPPREVAGPSEGLKPETRENLVDEMHGLLKKVNKMLTGSATDRQFQDS</sequence>
<dbReference type="InterPro" id="IPR053063">
    <property type="entry name" value="PWWP_domain_containing_PDP"/>
</dbReference>
<feature type="compositionally biased region" description="Basic residues" evidence="1">
    <location>
        <begin position="475"/>
        <end position="486"/>
    </location>
</feature>
<dbReference type="SMART" id="SM00293">
    <property type="entry name" value="PWWP"/>
    <property type="match status" value="1"/>
</dbReference>
<evidence type="ECO:0000313" key="3">
    <source>
        <dbReference type="EMBL" id="MQM03671.1"/>
    </source>
</evidence>
<feature type="domain" description="PWWP" evidence="2">
    <location>
        <begin position="269"/>
        <end position="332"/>
    </location>
</feature>
<feature type="region of interest" description="Disordered" evidence="1">
    <location>
        <begin position="670"/>
        <end position="768"/>
    </location>
</feature>
<dbReference type="InterPro" id="IPR000313">
    <property type="entry name" value="PWWP_dom"/>
</dbReference>
<dbReference type="PANTHER" id="PTHR42851">
    <property type="entry name" value="ALDOLASE-RELATED"/>
    <property type="match status" value="1"/>
</dbReference>
<dbReference type="Pfam" id="PF00855">
    <property type="entry name" value="PWWP"/>
    <property type="match status" value="1"/>
</dbReference>
<comment type="caution">
    <text evidence="3">The sequence shown here is derived from an EMBL/GenBank/DDBJ whole genome shotgun (WGS) entry which is preliminary data.</text>
</comment>
<feature type="region of interest" description="Disordered" evidence="1">
    <location>
        <begin position="231"/>
        <end position="250"/>
    </location>
</feature>
<keyword evidence="4" id="KW-1185">Reference proteome</keyword>
<dbReference type="Proteomes" id="UP000652761">
    <property type="component" value="Unassembled WGS sequence"/>
</dbReference>
<feature type="region of interest" description="Disordered" evidence="1">
    <location>
        <begin position="465"/>
        <end position="629"/>
    </location>
</feature>
<name>A0A843WDF0_COLES</name>
<dbReference type="EMBL" id="NMUH01003079">
    <property type="protein sequence ID" value="MQM03671.1"/>
    <property type="molecule type" value="Genomic_DNA"/>
</dbReference>
<feature type="compositionally biased region" description="Basic and acidic residues" evidence="1">
    <location>
        <begin position="759"/>
        <end position="768"/>
    </location>
</feature>
<proteinExistence type="predicted"/>
<evidence type="ECO:0000313" key="4">
    <source>
        <dbReference type="Proteomes" id="UP000652761"/>
    </source>
</evidence>
<feature type="region of interest" description="Disordered" evidence="1">
    <location>
        <begin position="52"/>
        <end position="73"/>
    </location>
</feature>
<dbReference type="PANTHER" id="PTHR42851:SF12">
    <property type="entry name" value="PWWP DOMAIN PROTEIN"/>
    <property type="match status" value="1"/>
</dbReference>
<dbReference type="OrthoDB" id="62853at2759"/>
<feature type="compositionally biased region" description="Basic and acidic residues" evidence="1">
    <location>
        <begin position="583"/>
        <end position="595"/>
    </location>
</feature>
<evidence type="ECO:0000259" key="2">
    <source>
        <dbReference type="PROSITE" id="PS50812"/>
    </source>
</evidence>
<feature type="compositionally biased region" description="Polar residues" evidence="1">
    <location>
        <begin position="60"/>
        <end position="73"/>
    </location>
</feature>
<dbReference type="SUPFAM" id="SSF63748">
    <property type="entry name" value="Tudor/PWWP/MBT"/>
    <property type="match status" value="1"/>
</dbReference>
<feature type="compositionally biased region" description="Polar residues" evidence="1">
    <location>
        <begin position="612"/>
        <end position="622"/>
    </location>
</feature>
<feature type="region of interest" description="Disordered" evidence="1">
    <location>
        <begin position="889"/>
        <end position="910"/>
    </location>
</feature>
<feature type="compositionally biased region" description="Basic and acidic residues" evidence="1">
    <location>
        <begin position="507"/>
        <end position="519"/>
    </location>
</feature>
<feature type="compositionally biased region" description="Gly residues" evidence="1">
    <location>
        <begin position="232"/>
        <end position="250"/>
    </location>
</feature>